<evidence type="ECO:0000256" key="11">
    <source>
        <dbReference type="ARBA" id="ARBA00022777"/>
    </source>
</evidence>
<dbReference type="AlphaFoldDB" id="A0A5C5WZP3"/>
<keyword evidence="4" id="KW-1003">Cell membrane</keyword>
<evidence type="ECO:0000256" key="10">
    <source>
        <dbReference type="ARBA" id="ARBA00022741"/>
    </source>
</evidence>
<dbReference type="PROSITE" id="PS50112">
    <property type="entry name" value="PAS"/>
    <property type="match status" value="2"/>
</dbReference>
<dbReference type="RefSeq" id="WP_146393254.1">
    <property type="nucleotide sequence ID" value="NZ_SJPK01000015.1"/>
</dbReference>
<sequence length="923" mass="103890">MSSPAISNDLAQLAIAMSGMGLVRIDCSAETAFLDDRAAALLGLPVDQRLPLRQFRERFHCQDRSRFDDQCAAALRKEVQHHFEHEYRVVHPNGDLFWLLVRCQHPSAEEGDDGAAESILLALLDITERKRLQDELGRAHETFYHLVEDNPLGLYVVDADLRMRYASQGARDVFQSVTPLIGCDFAELMHSIWPDSFASEAVHQFQRTLGTGEPYIAPPLVERRTDVDATEAYDWSIYRIALPDNQYGVVCYFYDATSRQMAEEAIRQRETYFREMTNTAPAMVWVTDVNHQCTFLSQGWCEYTGQNACDGLGFGWLDMVHPDDRPVAKAVVMPAFERHETFSFDYRLRTVSGEYRWAIDSGRPKFSESGEFEGYVGSVIDVHERHTAEKALRDRAHELEISEERLRLAAEATGFGTYDYDVETDETVWSDQLYRIFQQKPKAALQPSLVMRLIHDQDRPKVRKLIEDAKRSAGDESFQCEYRIIRPSGEIRWVLDSGRVIFQERRRVRSPVRIIGTLQDITQRKLHEVSLEQAKKSAESANRSRGEFLANMSHEIRTPMAAIIGHTDILKDHLTDPDNLQLVETIRRNGNFLLEIINDILDLSKIDAGKVEVANRIVRPDAILAEVRSLMDVRAAEKNLPLRIEFTGPIPETIHTDAIRLRQILVNLVGNAIKFTDEGEVRLRISHGSSGMLTFEVIDTGIGIAPDKIETLFDPFVQADNTSTRSFGGTGLGLTICRRLARILGGDIAVESILGVGSRFTLAMEARSPGQLVQPNLALDDAAEKPDTSIRLNVAVLVVDDRRDIRYLAQHCIEKAGGRVLTATNGREAIEVVTEGVSPQIGVIVMDMQMPVMDGYEVTAELRRRGCDVPIIALTANAMKSDRDKCMAAGCTDYTTKPLDRHQLVAMIDRLSHLGESNSLRSH</sequence>
<dbReference type="InterPro" id="IPR000014">
    <property type="entry name" value="PAS"/>
</dbReference>
<keyword evidence="11" id="KW-0418">Kinase</keyword>
<keyword evidence="6 17" id="KW-0597">Phosphoprotein</keyword>
<accession>A0A5C5WZP3</accession>
<dbReference type="Pfam" id="PF08448">
    <property type="entry name" value="PAS_4"/>
    <property type="match status" value="1"/>
</dbReference>
<feature type="domain" description="Histidine kinase" evidence="18">
    <location>
        <begin position="551"/>
        <end position="768"/>
    </location>
</feature>
<protein>
    <recommendedName>
        <fullName evidence="3">histidine kinase</fullName>
        <ecNumber evidence="3">2.7.13.3</ecNumber>
    </recommendedName>
</protein>
<dbReference type="CDD" id="cd00082">
    <property type="entry name" value="HisKA"/>
    <property type="match status" value="1"/>
</dbReference>
<keyword evidence="8" id="KW-0812">Transmembrane</keyword>
<feature type="modified residue" description="4-aspartylphosphate" evidence="17">
    <location>
        <position position="847"/>
    </location>
</feature>
<dbReference type="PANTHER" id="PTHR43047:SF72">
    <property type="entry name" value="OSMOSENSING HISTIDINE PROTEIN KINASE SLN1"/>
    <property type="match status" value="1"/>
</dbReference>
<keyword evidence="7 22" id="KW-0808">Transferase</keyword>
<evidence type="ECO:0000256" key="4">
    <source>
        <dbReference type="ARBA" id="ARBA00022475"/>
    </source>
</evidence>
<dbReference type="InterPro" id="IPR011006">
    <property type="entry name" value="CheY-like_superfamily"/>
</dbReference>
<keyword evidence="5" id="KW-0997">Cell inner membrane</keyword>
<evidence type="ECO:0000259" key="21">
    <source>
        <dbReference type="PROSITE" id="PS50113"/>
    </source>
</evidence>
<comment type="subcellular location">
    <subcellularLocation>
        <location evidence="2">Cell inner membrane</location>
        <topology evidence="2">Multi-pass membrane protein</topology>
    </subcellularLocation>
</comment>
<keyword evidence="15" id="KW-0472">Membrane</keyword>
<dbReference type="SMART" id="SM00388">
    <property type="entry name" value="HisKA"/>
    <property type="match status" value="1"/>
</dbReference>
<evidence type="ECO:0000256" key="3">
    <source>
        <dbReference type="ARBA" id="ARBA00012438"/>
    </source>
</evidence>
<dbReference type="PROSITE" id="PS50110">
    <property type="entry name" value="RESPONSE_REGULATORY"/>
    <property type="match status" value="1"/>
</dbReference>
<evidence type="ECO:0000256" key="12">
    <source>
        <dbReference type="ARBA" id="ARBA00022840"/>
    </source>
</evidence>
<dbReference type="PROSITE" id="PS50109">
    <property type="entry name" value="HIS_KIN"/>
    <property type="match status" value="1"/>
</dbReference>
<evidence type="ECO:0000256" key="8">
    <source>
        <dbReference type="ARBA" id="ARBA00022692"/>
    </source>
</evidence>
<feature type="domain" description="PAC" evidence="21">
    <location>
        <begin position="342"/>
        <end position="394"/>
    </location>
</feature>
<feature type="domain" description="PAS" evidence="20">
    <location>
        <begin position="402"/>
        <end position="473"/>
    </location>
</feature>
<keyword evidence="23" id="KW-1185">Reference proteome</keyword>
<evidence type="ECO:0000256" key="16">
    <source>
        <dbReference type="ARBA" id="ARBA00023306"/>
    </source>
</evidence>
<dbReference type="InterPro" id="IPR036890">
    <property type="entry name" value="HATPase_C_sf"/>
</dbReference>
<dbReference type="InterPro" id="IPR013656">
    <property type="entry name" value="PAS_4"/>
</dbReference>
<dbReference type="FunFam" id="3.30.450.20:FF:000099">
    <property type="entry name" value="Sensory box sensor histidine kinase"/>
    <property type="match status" value="1"/>
</dbReference>
<dbReference type="SUPFAM" id="SSF47384">
    <property type="entry name" value="Homodimeric domain of signal transducing histidine kinase"/>
    <property type="match status" value="1"/>
</dbReference>
<dbReference type="SUPFAM" id="SSF55785">
    <property type="entry name" value="PYP-like sensor domain (PAS domain)"/>
    <property type="match status" value="4"/>
</dbReference>
<dbReference type="InterPro" id="IPR003594">
    <property type="entry name" value="HATPase_dom"/>
</dbReference>
<dbReference type="PRINTS" id="PR00344">
    <property type="entry name" value="BCTRLSENSOR"/>
</dbReference>
<dbReference type="EC" id="2.7.13.3" evidence="3"/>
<dbReference type="SMART" id="SM00086">
    <property type="entry name" value="PAC"/>
    <property type="match status" value="3"/>
</dbReference>
<dbReference type="InterPro" id="IPR003661">
    <property type="entry name" value="HisK_dim/P_dom"/>
</dbReference>
<dbReference type="InterPro" id="IPR035965">
    <property type="entry name" value="PAS-like_dom_sf"/>
</dbReference>
<dbReference type="InterPro" id="IPR036097">
    <property type="entry name" value="HisK_dim/P_sf"/>
</dbReference>
<dbReference type="Pfam" id="PF00512">
    <property type="entry name" value="HisKA"/>
    <property type="match status" value="1"/>
</dbReference>
<feature type="domain" description="Response regulatory" evidence="19">
    <location>
        <begin position="795"/>
        <end position="912"/>
    </location>
</feature>
<evidence type="ECO:0000259" key="19">
    <source>
        <dbReference type="PROSITE" id="PS50110"/>
    </source>
</evidence>
<dbReference type="Pfam" id="PF08447">
    <property type="entry name" value="PAS_3"/>
    <property type="match status" value="3"/>
</dbReference>
<feature type="domain" description="PAS" evidence="20">
    <location>
        <begin position="269"/>
        <end position="339"/>
    </location>
</feature>
<dbReference type="FunFam" id="1.10.287.130:FF:000038">
    <property type="entry name" value="Sensory transduction histidine kinase"/>
    <property type="match status" value="1"/>
</dbReference>
<dbReference type="GO" id="GO:0005524">
    <property type="term" value="F:ATP binding"/>
    <property type="evidence" value="ECO:0007669"/>
    <property type="project" value="UniProtKB-KW"/>
</dbReference>
<dbReference type="EMBL" id="SJPK01000015">
    <property type="protein sequence ID" value="TWT56227.1"/>
    <property type="molecule type" value="Genomic_DNA"/>
</dbReference>
<dbReference type="Proteomes" id="UP000318053">
    <property type="component" value="Unassembled WGS sequence"/>
</dbReference>
<dbReference type="SMART" id="SM00448">
    <property type="entry name" value="REC"/>
    <property type="match status" value="1"/>
</dbReference>
<evidence type="ECO:0000256" key="6">
    <source>
        <dbReference type="ARBA" id="ARBA00022553"/>
    </source>
</evidence>
<dbReference type="GO" id="GO:0000155">
    <property type="term" value="F:phosphorelay sensor kinase activity"/>
    <property type="evidence" value="ECO:0007669"/>
    <property type="project" value="InterPro"/>
</dbReference>
<dbReference type="GO" id="GO:0005886">
    <property type="term" value="C:plasma membrane"/>
    <property type="evidence" value="ECO:0007669"/>
    <property type="project" value="UniProtKB-SubCell"/>
</dbReference>
<evidence type="ECO:0000256" key="13">
    <source>
        <dbReference type="ARBA" id="ARBA00022989"/>
    </source>
</evidence>
<dbReference type="SMART" id="SM00091">
    <property type="entry name" value="PAS"/>
    <property type="match status" value="4"/>
</dbReference>
<dbReference type="Gene3D" id="3.30.450.20">
    <property type="entry name" value="PAS domain"/>
    <property type="match status" value="4"/>
</dbReference>
<organism evidence="22 23">
    <name type="scientific">Allorhodopirellula solitaria</name>
    <dbReference type="NCBI Taxonomy" id="2527987"/>
    <lineage>
        <taxon>Bacteria</taxon>
        <taxon>Pseudomonadati</taxon>
        <taxon>Planctomycetota</taxon>
        <taxon>Planctomycetia</taxon>
        <taxon>Pirellulales</taxon>
        <taxon>Pirellulaceae</taxon>
        <taxon>Allorhodopirellula</taxon>
    </lineage>
</organism>
<name>A0A5C5WZP3_9BACT</name>
<comment type="caution">
    <text evidence="22">The sequence shown here is derived from an EMBL/GenBank/DDBJ whole genome shotgun (WGS) entry which is preliminary data.</text>
</comment>
<dbReference type="OrthoDB" id="9803190at2"/>
<dbReference type="FunFam" id="3.30.565.10:FF:000010">
    <property type="entry name" value="Sensor histidine kinase RcsC"/>
    <property type="match status" value="1"/>
</dbReference>
<dbReference type="PROSITE" id="PS50113">
    <property type="entry name" value="PAC"/>
    <property type="match status" value="3"/>
</dbReference>
<dbReference type="InterPro" id="IPR001610">
    <property type="entry name" value="PAC"/>
</dbReference>
<evidence type="ECO:0000256" key="1">
    <source>
        <dbReference type="ARBA" id="ARBA00000085"/>
    </source>
</evidence>
<dbReference type="FunFam" id="2.10.70.100:FF:000001">
    <property type="entry name" value="Sensory transduction histidine kinase"/>
    <property type="match status" value="1"/>
</dbReference>
<keyword evidence="16" id="KW-0131">Cell cycle</keyword>
<keyword evidence="14" id="KW-0902">Two-component regulatory system</keyword>
<dbReference type="SUPFAM" id="SSF52172">
    <property type="entry name" value="CheY-like"/>
    <property type="match status" value="1"/>
</dbReference>
<dbReference type="CDD" id="cd00130">
    <property type="entry name" value="PAS"/>
    <property type="match status" value="3"/>
</dbReference>
<evidence type="ECO:0000256" key="7">
    <source>
        <dbReference type="ARBA" id="ARBA00022679"/>
    </source>
</evidence>
<evidence type="ECO:0000256" key="14">
    <source>
        <dbReference type="ARBA" id="ARBA00023012"/>
    </source>
</evidence>
<keyword evidence="13" id="KW-1133">Transmembrane helix</keyword>
<dbReference type="InterPro" id="IPR001789">
    <property type="entry name" value="Sig_transdc_resp-reg_receiver"/>
</dbReference>
<dbReference type="Gene3D" id="3.30.565.10">
    <property type="entry name" value="Histidine kinase-like ATPase, C-terminal domain"/>
    <property type="match status" value="1"/>
</dbReference>
<dbReference type="CDD" id="cd16922">
    <property type="entry name" value="HATPase_EvgS-ArcB-TorS-like"/>
    <property type="match status" value="1"/>
</dbReference>
<dbReference type="PANTHER" id="PTHR43047">
    <property type="entry name" value="TWO-COMPONENT HISTIDINE PROTEIN KINASE"/>
    <property type="match status" value="1"/>
</dbReference>
<evidence type="ECO:0000256" key="2">
    <source>
        <dbReference type="ARBA" id="ARBA00004429"/>
    </source>
</evidence>
<dbReference type="SMART" id="SM00387">
    <property type="entry name" value="HATPase_c"/>
    <property type="match status" value="1"/>
</dbReference>
<evidence type="ECO:0000256" key="17">
    <source>
        <dbReference type="PROSITE-ProRule" id="PRU00169"/>
    </source>
</evidence>
<evidence type="ECO:0000313" key="22">
    <source>
        <dbReference type="EMBL" id="TWT56227.1"/>
    </source>
</evidence>
<dbReference type="InterPro" id="IPR005467">
    <property type="entry name" value="His_kinase_dom"/>
</dbReference>
<dbReference type="InterPro" id="IPR004358">
    <property type="entry name" value="Sig_transdc_His_kin-like_C"/>
</dbReference>
<dbReference type="InterPro" id="IPR000700">
    <property type="entry name" value="PAS-assoc_C"/>
</dbReference>
<evidence type="ECO:0000313" key="23">
    <source>
        <dbReference type="Proteomes" id="UP000318053"/>
    </source>
</evidence>
<dbReference type="Pfam" id="PF00072">
    <property type="entry name" value="Response_reg"/>
    <property type="match status" value="1"/>
</dbReference>
<evidence type="ECO:0000259" key="20">
    <source>
        <dbReference type="PROSITE" id="PS50112"/>
    </source>
</evidence>
<evidence type="ECO:0000259" key="18">
    <source>
        <dbReference type="PROSITE" id="PS50109"/>
    </source>
</evidence>
<evidence type="ECO:0000256" key="9">
    <source>
        <dbReference type="ARBA" id="ARBA00022737"/>
    </source>
</evidence>
<dbReference type="InterPro" id="IPR013655">
    <property type="entry name" value="PAS_fold_3"/>
</dbReference>
<evidence type="ECO:0000256" key="5">
    <source>
        <dbReference type="ARBA" id="ARBA00022519"/>
    </source>
</evidence>
<dbReference type="GO" id="GO:0009927">
    <property type="term" value="F:histidine phosphotransfer kinase activity"/>
    <property type="evidence" value="ECO:0007669"/>
    <property type="project" value="TreeGrafter"/>
</dbReference>
<dbReference type="Gene3D" id="3.40.50.2300">
    <property type="match status" value="1"/>
</dbReference>
<proteinExistence type="predicted"/>
<dbReference type="Gene3D" id="2.10.70.100">
    <property type="match status" value="1"/>
</dbReference>
<dbReference type="NCBIfam" id="TIGR00229">
    <property type="entry name" value="sensory_box"/>
    <property type="match status" value="2"/>
</dbReference>
<dbReference type="SUPFAM" id="SSF55874">
    <property type="entry name" value="ATPase domain of HSP90 chaperone/DNA topoisomerase II/histidine kinase"/>
    <property type="match status" value="1"/>
</dbReference>
<keyword evidence="12" id="KW-0067">ATP-binding</keyword>
<evidence type="ECO:0000256" key="15">
    <source>
        <dbReference type="ARBA" id="ARBA00023136"/>
    </source>
</evidence>
<dbReference type="CDD" id="cd17546">
    <property type="entry name" value="REC_hyHK_CKI1_RcsC-like"/>
    <property type="match status" value="1"/>
</dbReference>
<gene>
    <name evidence="22" type="primary">arcB</name>
    <name evidence="22" type="ORF">CA85_44090</name>
</gene>
<feature type="domain" description="PAC" evidence="21">
    <location>
        <begin position="478"/>
        <end position="533"/>
    </location>
</feature>
<feature type="domain" description="PAC" evidence="21">
    <location>
        <begin position="83"/>
        <end position="138"/>
    </location>
</feature>
<comment type="catalytic activity">
    <reaction evidence="1">
        <text>ATP + protein L-histidine = ADP + protein N-phospho-L-histidine.</text>
        <dbReference type="EC" id="2.7.13.3"/>
    </reaction>
</comment>
<dbReference type="Gene3D" id="1.10.287.130">
    <property type="match status" value="1"/>
</dbReference>
<dbReference type="Pfam" id="PF02518">
    <property type="entry name" value="HATPase_c"/>
    <property type="match status" value="1"/>
</dbReference>
<keyword evidence="9" id="KW-0677">Repeat</keyword>
<keyword evidence="10" id="KW-0547">Nucleotide-binding</keyword>
<reference evidence="22 23" key="1">
    <citation type="submission" date="2019-02" db="EMBL/GenBank/DDBJ databases">
        <title>Deep-cultivation of Planctomycetes and their phenomic and genomic characterization uncovers novel biology.</title>
        <authorList>
            <person name="Wiegand S."/>
            <person name="Jogler M."/>
            <person name="Boedeker C."/>
            <person name="Pinto D."/>
            <person name="Vollmers J."/>
            <person name="Rivas-Marin E."/>
            <person name="Kohn T."/>
            <person name="Peeters S.H."/>
            <person name="Heuer A."/>
            <person name="Rast P."/>
            <person name="Oberbeckmann S."/>
            <person name="Bunk B."/>
            <person name="Jeske O."/>
            <person name="Meyerdierks A."/>
            <person name="Storesund J.E."/>
            <person name="Kallscheuer N."/>
            <person name="Luecker S."/>
            <person name="Lage O.M."/>
            <person name="Pohl T."/>
            <person name="Merkel B.J."/>
            <person name="Hornburger P."/>
            <person name="Mueller R.-W."/>
            <person name="Bruemmer F."/>
            <person name="Labrenz M."/>
            <person name="Spormann A.M."/>
            <person name="Op Den Camp H."/>
            <person name="Overmann J."/>
            <person name="Amann R."/>
            <person name="Jetten M.S.M."/>
            <person name="Mascher T."/>
            <person name="Medema M.H."/>
            <person name="Devos D.P."/>
            <person name="Kaster A.-K."/>
            <person name="Ovreas L."/>
            <person name="Rohde M."/>
            <person name="Galperin M.Y."/>
            <person name="Jogler C."/>
        </authorList>
    </citation>
    <scope>NUCLEOTIDE SEQUENCE [LARGE SCALE GENOMIC DNA]</scope>
    <source>
        <strain evidence="22 23">CA85</strain>
    </source>
</reference>